<evidence type="ECO:0000313" key="2">
    <source>
        <dbReference type="Proteomes" id="UP000800235"/>
    </source>
</evidence>
<dbReference type="Proteomes" id="UP000800235">
    <property type="component" value="Unassembled WGS sequence"/>
</dbReference>
<organism evidence="1 2">
    <name type="scientific">Tothia fuscella</name>
    <dbReference type="NCBI Taxonomy" id="1048955"/>
    <lineage>
        <taxon>Eukaryota</taxon>
        <taxon>Fungi</taxon>
        <taxon>Dikarya</taxon>
        <taxon>Ascomycota</taxon>
        <taxon>Pezizomycotina</taxon>
        <taxon>Dothideomycetes</taxon>
        <taxon>Pleosporomycetidae</taxon>
        <taxon>Venturiales</taxon>
        <taxon>Cylindrosympodiaceae</taxon>
        <taxon>Tothia</taxon>
    </lineage>
</organism>
<keyword evidence="2" id="KW-1185">Reference proteome</keyword>
<reference evidence="1" key="1">
    <citation type="journal article" date="2020" name="Stud. Mycol.">
        <title>101 Dothideomycetes genomes: a test case for predicting lifestyles and emergence of pathogens.</title>
        <authorList>
            <person name="Haridas S."/>
            <person name="Albert R."/>
            <person name="Binder M."/>
            <person name="Bloem J."/>
            <person name="Labutti K."/>
            <person name="Salamov A."/>
            <person name="Andreopoulos B."/>
            <person name="Baker S."/>
            <person name="Barry K."/>
            <person name="Bills G."/>
            <person name="Bluhm B."/>
            <person name="Cannon C."/>
            <person name="Castanera R."/>
            <person name="Culley D."/>
            <person name="Daum C."/>
            <person name="Ezra D."/>
            <person name="Gonzalez J."/>
            <person name="Henrissat B."/>
            <person name="Kuo A."/>
            <person name="Liang C."/>
            <person name="Lipzen A."/>
            <person name="Lutzoni F."/>
            <person name="Magnuson J."/>
            <person name="Mondo S."/>
            <person name="Nolan M."/>
            <person name="Ohm R."/>
            <person name="Pangilinan J."/>
            <person name="Park H.-J."/>
            <person name="Ramirez L."/>
            <person name="Alfaro M."/>
            <person name="Sun H."/>
            <person name="Tritt A."/>
            <person name="Yoshinaga Y."/>
            <person name="Zwiers L.-H."/>
            <person name="Turgeon B."/>
            <person name="Goodwin S."/>
            <person name="Spatafora J."/>
            <person name="Crous P."/>
            <person name="Grigoriev I."/>
        </authorList>
    </citation>
    <scope>NUCLEOTIDE SEQUENCE</scope>
    <source>
        <strain evidence="1">CBS 130266</strain>
    </source>
</reference>
<name>A0A9P4TZ74_9PEZI</name>
<protein>
    <submittedName>
        <fullName evidence="1">Uncharacterized protein</fullName>
    </submittedName>
</protein>
<evidence type="ECO:0000313" key="1">
    <source>
        <dbReference type="EMBL" id="KAF2430612.1"/>
    </source>
</evidence>
<dbReference type="AlphaFoldDB" id="A0A9P4TZ74"/>
<sequence>MEYFAGMGDPRFSFFLMVDKDSMRSVIADGDDWDLDTGYVNLVNIDYVGRWPAGETPNNWRFLPAKPEDEAVDFGEGSIMRIPPYYLYPEVYRYLVEGNFWEYGYKRPPKKYDGYLT</sequence>
<dbReference type="EMBL" id="MU007037">
    <property type="protein sequence ID" value="KAF2430612.1"/>
    <property type="molecule type" value="Genomic_DNA"/>
</dbReference>
<gene>
    <name evidence="1" type="ORF">EJ08DRAFT_697094</name>
</gene>
<comment type="caution">
    <text evidence="1">The sequence shown here is derived from an EMBL/GenBank/DDBJ whole genome shotgun (WGS) entry which is preliminary data.</text>
</comment>
<accession>A0A9P4TZ74</accession>
<proteinExistence type="predicted"/>